<gene>
    <name evidence="2" type="ORF">CBW65_12940</name>
</gene>
<proteinExistence type="predicted"/>
<dbReference type="InterPro" id="IPR051531">
    <property type="entry name" value="N-acetyltransferase"/>
</dbReference>
<dbReference type="AlphaFoldDB" id="A0A1Y0IR75"/>
<protein>
    <recommendedName>
        <fullName evidence="1">N-acetyltransferase domain-containing protein</fullName>
    </recommendedName>
</protein>
<organism evidence="2 3">
    <name type="scientific">Tumebacillus avium</name>
    <dbReference type="NCBI Taxonomy" id="1903704"/>
    <lineage>
        <taxon>Bacteria</taxon>
        <taxon>Bacillati</taxon>
        <taxon>Bacillota</taxon>
        <taxon>Bacilli</taxon>
        <taxon>Bacillales</taxon>
        <taxon>Alicyclobacillaceae</taxon>
        <taxon>Tumebacillus</taxon>
    </lineage>
</organism>
<dbReference type="SUPFAM" id="SSF55729">
    <property type="entry name" value="Acyl-CoA N-acyltransferases (Nat)"/>
    <property type="match status" value="1"/>
</dbReference>
<sequence length="187" mass="21843">MSTETILQAMPIYETERFLLREIRISDADDFYANLSDEETMRYYGMAPLTEPEKAVKMIESRDLDRQENRAVRWAIARKEDDRLIGTIGYHHWDVRAFRAEVGYEINRAYWNQGVATEALRAVLRCGFGEMGLNRIEALASPENPSSIRVLEKVGFRKEGILQEYMHYNDRFHDAVMMALLKRDDQA</sequence>
<dbReference type="GO" id="GO:0005737">
    <property type="term" value="C:cytoplasm"/>
    <property type="evidence" value="ECO:0007669"/>
    <property type="project" value="TreeGrafter"/>
</dbReference>
<evidence type="ECO:0000313" key="3">
    <source>
        <dbReference type="Proteomes" id="UP000195437"/>
    </source>
</evidence>
<dbReference type="RefSeq" id="WP_087457203.1">
    <property type="nucleotide sequence ID" value="NZ_CP021434.1"/>
</dbReference>
<dbReference type="OrthoDB" id="9795206at2"/>
<accession>A0A1Y0IR75</accession>
<dbReference type="Proteomes" id="UP000195437">
    <property type="component" value="Chromosome"/>
</dbReference>
<dbReference type="PANTHER" id="PTHR43792">
    <property type="entry name" value="GNAT FAMILY, PUTATIVE (AFU_ORTHOLOGUE AFUA_3G00765)-RELATED-RELATED"/>
    <property type="match status" value="1"/>
</dbReference>
<keyword evidence="3" id="KW-1185">Reference proteome</keyword>
<dbReference type="InterPro" id="IPR000182">
    <property type="entry name" value="GNAT_dom"/>
</dbReference>
<dbReference type="Gene3D" id="3.40.630.30">
    <property type="match status" value="1"/>
</dbReference>
<dbReference type="InterPro" id="IPR016181">
    <property type="entry name" value="Acyl_CoA_acyltransferase"/>
</dbReference>
<evidence type="ECO:0000313" key="2">
    <source>
        <dbReference type="EMBL" id="ARU61834.1"/>
    </source>
</evidence>
<reference evidence="3" key="1">
    <citation type="submission" date="2017-05" db="EMBL/GenBank/DDBJ databases">
        <authorList>
            <person name="Sung H."/>
        </authorList>
    </citation>
    <scope>NUCLEOTIDE SEQUENCE [LARGE SCALE GENOMIC DNA]</scope>
    <source>
        <strain evidence="3">AR23208</strain>
    </source>
</reference>
<evidence type="ECO:0000259" key="1">
    <source>
        <dbReference type="PROSITE" id="PS51186"/>
    </source>
</evidence>
<dbReference type="KEGG" id="tum:CBW65_12940"/>
<feature type="domain" description="N-acetyltransferase" evidence="1">
    <location>
        <begin position="18"/>
        <end position="183"/>
    </location>
</feature>
<dbReference type="EMBL" id="CP021434">
    <property type="protein sequence ID" value="ARU61834.1"/>
    <property type="molecule type" value="Genomic_DNA"/>
</dbReference>
<dbReference type="PANTHER" id="PTHR43792:SF9">
    <property type="entry name" value="RIBOSOMAL-PROTEIN-ALANINE ACETYLTRANSFERASE"/>
    <property type="match status" value="1"/>
</dbReference>
<dbReference type="PROSITE" id="PS51186">
    <property type="entry name" value="GNAT"/>
    <property type="match status" value="1"/>
</dbReference>
<dbReference type="GO" id="GO:0008999">
    <property type="term" value="F:protein-N-terminal-alanine acetyltransferase activity"/>
    <property type="evidence" value="ECO:0007669"/>
    <property type="project" value="TreeGrafter"/>
</dbReference>
<dbReference type="Pfam" id="PF13302">
    <property type="entry name" value="Acetyltransf_3"/>
    <property type="match status" value="1"/>
</dbReference>
<name>A0A1Y0IR75_9BACL</name>